<comment type="catalytic activity">
    <reaction evidence="12">
        <text>3-O-(beta-D-glucosyl)-L-seryl-[EGF-like domain protein] + UDP-alpha-D-xylose = 3-O-[alpha-D-xylosyl-(1-&gt;3)-beta-D-glucosyl]-L-seryl-[EGF-like domain protein] + UDP + H(+)</text>
        <dbReference type="Rhea" id="RHEA:56064"/>
        <dbReference type="Rhea" id="RHEA-COMP:14610"/>
        <dbReference type="Rhea" id="RHEA-COMP:14611"/>
        <dbReference type="ChEBI" id="CHEBI:15378"/>
        <dbReference type="ChEBI" id="CHEBI:57632"/>
        <dbReference type="ChEBI" id="CHEBI:58223"/>
        <dbReference type="ChEBI" id="CHEBI:140575"/>
        <dbReference type="ChEBI" id="CHEBI:140576"/>
        <dbReference type="EC" id="2.4.2.42"/>
    </reaction>
</comment>
<keyword evidence="4" id="KW-0808">Transferase</keyword>
<evidence type="ECO:0000256" key="12">
    <source>
        <dbReference type="ARBA" id="ARBA00049181"/>
    </source>
</evidence>
<gene>
    <name evidence="14" type="primary">LOC106151180</name>
</gene>
<evidence type="ECO:0000313" key="14">
    <source>
        <dbReference type="RefSeq" id="XP_023931216.1"/>
    </source>
</evidence>
<dbReference type="RefSeq" id="XP_023931216.1">
    <property type="nucleotide sequence ID" value="XM_024075448.1"/>
</dbReference>
<dbReference type="Proteomes" id="UP000085678">
    <property type="component" value="Unplaced"/>
</dbReference>
<dbReference type="OrthoDB" id="6238971at2759"/>
<dbReference type="Pfam" id="PF01501">
    <property type="entry name" value="Glyco_transf_8"/>
    <property type="match status" value="1"/>
</dbReference>
<evidence type="ECO:0000256" key="4">
    <source>
        <dbReference type="ARBA" id="ARBA00022679"/>
    </source>
</evidence>
<protein>
    <recommendedName>
        <fullName evidence="11">UDP-D-xylose:beta-D-glucoside alpha-1,3-D-xylosyltransferase</fullName>
        <ecNumber evidence="11">2.4.2.42</ecNumber>
    </recommendedName>
</protein>
<organism evidence="13 14">
    <name type="scientific">Lingula anatina</name>
    <name type="common">Brachiopod</name>
    <name type="synonym">Lingula unguis</name>
    <dbReference type="NCBI Taxonomy" id="7574"/>
    <lineage>
        <taxon>Eukaryota</taxon>
        <taxon>Metazoa</taxon>
        <taxon>Spiralia</taxon>
        <taxon>Lophotrochozoa</taxon>
        <taxon>Brachiopoda</taxon>
        <taxon>Linguliformea</taxon>
        <taxon>Lingulata</taxon>
        <taxon>Lingulida</taxon>
        <taxon>Linguloidea</taxon>
        <taxon>Lingulidae</taxon>
        <taxon>Lingula</taxon>
    </lineage>
</organism>
<dbReference type="InterPro" id="IPR002495">
    <property type="entry name" value="Glyco_trans_8"/>
</dbReference>
<dbReference type="STRING" id="7574.A0A2R2MLX5"/>
<evidence type="ECO:0000256" key="8">
    <source>
        <dbReference type="ARBA" id="ARBA00023136"/>
    </source>
</evidence>
<evidence type="ECO:0000256" key="3">
    <source>
        <dbReference type="ARBA" id="ARBA00022676"/>
    </source>
</evidence>
<evidence type="ECO:0000256" key="9">
    <source>
        <dbReference type="ARBA" id="ARBA00023180"/>
    </source>
</evidence>
<dbReference type="SUPFAM" id="SSF53448">
    <property type="entry name" value="Nucleotide-diphospho-sugar transferases"/>
    <property type="match status" value="1"/>
</dbReference>
<proteinExistence type="inferred from homology"/>
<dbReference type="GO" id="GO:0016020">
    <property type="term" value="C:membrane"/>
    <property type="evidence" value="ECO:0007669"/>
    <property type="project" value="UniProtKB-SubCell"/>
</dbReference>
<evidence type="ECO:0000256" key="11">
    <source>
        <dbReference type="ARBA" id="ARBA00038854"/>
    </source>
</evidence>
<keyword evidence="9" id="KW-0325">Glycoprotein</keyword>
<dbReference type="GO" id="GO:0140563">
    <property type="term" value="F:UDP-D-xylose:beta-D-glucoside alpha-1,3-D-xylosyltransferase activity"/>
    <property type="evidence" value="ECO:0007669"/>
    <property type="project" value="UniProtKB-EC"/>
</dbReference>
<dbReference type="EC" id="2.4.2.42" evidence="11"/>
<comment type="function">
    <text evidence="10">Glycosyltransferase which elongates the O-linked glucose attached to EGF-like repeats in the extracellular domain of Notch proteins by catalyzing the addition of xylose.</text>
</comment>
<name>A0A2R2MLX5_LINAN</name>
<dbReference type="PANTHER" id="PTHR46012:SF2">
    <property type="entry name" value="IP22168P"/>
    <property type="match status" value="1"/>
</dbReference>
<evidence type="ECO:0000256" key="1">
    <source>
        <dbReference type="ARBA" id="ARBA00004606"/>
    </source>
</evidence>
<evidence type="ECO:0000256" key="6">
    <source>
        <dbReference type="ARBA" id="ARBA00022968"/>
    </source>
</evidence>
<reference evidence="14" key="1">
    <citation type="submission" date="2025-08" db="UniProtKB">
        <authorList>
            <consortium name="RefSeq"/>
        </authorList>
    </citation>
    <scope>IDENTIFICATION</scope>
    <source>
        <tissue evidence="14">Gonads</tissue>
    </source>
</reference>
<dbReference type="GeneID" id="106151180"/>
<evidence type="ECO:0000256" key="7">
    <source>
        <dbReference type="ARBA" id="ARBA00022989"/>
    </source>
</evidence>
<dbReference type="PANTHER" id="PTHR46012">
    <property type="entry name" value="IP22168P"/>
    <property type="match status" value="1"/>
</dbReference>
<keyword evidence="8" id="KW-0472">Membrane</keyword>
<keyword evidence="6" id="KW-0735">Signal-anchor</keyword>
<dbReference type="InterPro" id="IPR051993">
    <property type="entry name" value="Glycosyltransferase_8"/>
</dbReference>
<evidence type="ECO:0000256" key="10">
    <source>
        <dbReference type="ARBA" id="ARBA00037301"/>
    </source>
</evidence>
<evidence type="ECO:0000256" key="2">
    <source>
        <dbReference type="ARBA" id="ARBA00006351"/>
    </source>
</evidence>
<comment type="subcellular location">
    <subcellularLocation>
        <location evidence="1">Membrane</location>
        <topology evidence="1">Single-pass type II membrane protein</topology>
    </subcellularLocation>
</comment>
<evidence type="ECO:0000313" key="13">
    <source>
        <dbReference type="Proteomes" id="UP000085678"/>
    </source>
</evidence>
<dbReference type="KEGG" id="lak:106151180"/>
<dbReference type="Gene3D" id="3.90.550.10">
    <property type="entry name" value="Spore Coat Polysaccharide Biosynthesis Protein SpsA, Chain A"/>
    <property type="match status" value="1"/>
</dbReference>
<dbReference type="InterPro" id="IPR029044">
    <property type="entry name" value="Nucleotide-diphossugar_trans"/>
</dbReference>
<keyword evidence="5" id="KW-0812">Transmembrane</keyword>
<evidence type="ECO:0000256" key="5">
    <source>
        <dbReference type="ARBA" id="ARBA00022692"/>
    </source>
</evidence>
<accession>A0A2R2MLX5</accession>
<dbReference type="FunCoup" id="A0A2R2MLX5">
    <property type="interactions" value="1033"/>
</dbReference>
<dbReference type="AlphaFoldDB" id="A0A2R2MLX5"/>
<keyword evidence="3" id="KW-0328">Glycosyltransferase</keyword>
<keyword evidence="7" id="KW-1133">Transmembrane helix</keyword>
<dbReference type="GO" id="GO:0016266">
    <property type="term" value="P:protein O-linked glycosylation via N-acetyl-galactosamine"/>
    <property type="evidence" value="ECO:0007669"/>
    <property type="project" value="TreeGrafter"/>
</dbReference>
<keyword evidence="13" id="KW-1185">Reference proteome</keyword>
<comment type="similarity">
    <text evidence="2">Belongs to the glycosyltransferase 8 family.</text>
</comment>
<sequence length="392" mass="45678">MHLAVVACGDRLEETLVMIKSALILSRNAIKVHIFAEYDLHLGFKQQLDKWTAALQDTFTYQLYPITYPEENSFEEWKNLKANKPCVTQRLFLPTLLEDVDSVLYVDTDILFLRPFVDLWNFFKYFNSSHIAALAPERMHRLDGYDHFVLLPHYGLKGKNIKAFTLSACIIVAESLANFQKVFELTCDWNYRPDCCMYASVCKDAEKEGISVLHGNRRMYHNDKQPPFNAVYEAFRKYTMGQDLRTGLLEQMKMNLDKGPKSNCGYVKHIFIKQIEKQITLLEGRKKVFELTCDWNYRPDCCMYASVCKDAEKEGISVLHGNRRMYHNDKQPPFNAVYEAFRKYTMGQDLRTGLLEQMKMNLDKGPKSNCGYVKHIFIKQIEKQITLLEGRS</sequence>
<dbReference type="InParanoid" id="A0A2R2MLX5"/>